<protein>
    <submittedName>
        <fullName evidence="1">Uncharacterized protein</fullName>
    </submittedName>
</protein>
<reference evidence="1 2" key="1">
    <citation type="submission" date="2014-04" db="EMBL/GenBank/DDBJ databases">
        <authorList>
            <consortium name="DOE Joint Genome Institute"/>
            <person name="Kuo A."/>
            <person name="Kohler A."/>
            <person name="Costa M.D."/>
            <person name="Nagy L.G."/>
            <person name="Floudas D."/>
            <person name="Copeland A."/>
            <person name="Barry K.W."/>
            <person name="Cichocki N."/>
            <person name="Veneault-Fourrey C."/>
            <person name="LaButti K."/>
            <person name="Lindquist E.A."/>
            <person name="Lipzen A."/>
            <person name="Lundell T."/>
            <person name="Morin E."/>
            <person name="Murat C."/>
            <person name="Sun H."/>
            <person name="Tunlid A."/>
            <person name="Henrissat B."/>
            <person name="Grigoriev I.V."/>
            <person name="Hibbett D.S."/>
            <person name="Martin F."/>
            <person name="Nordberg H.P."/>
            <person name="Cantor M.N."/>
            <person name="Hua S.X."/>
        </authorList>
    </citation>
    <scope>NUCLEOTIDE SEQUENCE [LARGE SCALE GENOMIC DNA]</scope>
    <source>
        <strain evidence="1 2">441</strain>
    </source>
</reference>
<dbReference type="OrthoDB" id="5946233at2759"/>
<dbReference type="AlphaFoldDB" id="A0A0C9YXU5"/>
<proteinExistence type="predicted"/>
<sequence>MYLQIALKVLPHGILNLIYEDPGNYGTLDSKVKVDPVTIEHAWTLYITSSHPVFNLVPPAFGVFIEECYEQMGCPSVTHENVWTLYHDVCSMIKEHMGVIAIL</sequence>
<evidence type="ECO:0000313" key="2">
    <source>
        <dbReference type="Proteomes" id="UP000054018"/>
    </source>
</evidence>
<organism evidence="1 2">
    <name type="scientific">Pisolithus microcarpus 441</name>
    <dbReference type="NCBI Taxonomy" id="765257"/>
    <lineage>
        <taxon>Eukaryota</taxon>
        <taxon>Fungi</taxon>
        <taxon>Dikarya</taxon>
        <taxon>Basidiomycota</taxon>
        <taxon>Agaricomycotina</taxon>
        <taxon>Agaricomycetes</taxon>
        <taxon>Agaricomycetidae</taxon>
        <taxon>Boletales</taxon>
        <taxon>Sclerodermatineae</taxon>
        <taxon>Pisolithaceae</taxon>
        <taxon>Pisolithus</taxon>
    </lineage>
</organism>
<dbReference type="HOGENOM" id="CLU_170774_0_0_1"/>
<gene>
    <name evidence="1" type="ORF">PISMIDRAFT_21160</name>
</gene>
<evidence type="ECO:0000313" key="1">
    <source>
        <dbReference type="EMBL" id="KIK29935.1"/>
    </source>
</evidence>
<dbReference type="STRING" id="765257.A0A0C9YXU5"/>
<keyword evidence="2" id="KW-1185">Reference proteome</keyword>
<name>A0A0C9YXU5_9AGAM</name>
<dbReference type="EMBL" id="KN833688">
    <property type="protein sequence ID" value="KIK29935.1"/>
    <property type="molecule type" value="Genomic_DNA"/>
</dbReference>
<accession>A0A0C9YXU5</accession>
<dbReference type="Proteomes" id="UP000054018">
    <property type="component" value="Unassembled WGS sequence"/>
</dbReference>
<reference evidence="2" key="2">
    <citation type="submission" date="2015-01" db="EMBL/GenBank/DDBJ databases">
        <title>Evolutionary Origins and Diversification of the Mycorrhizal Mutualists.</title>
        <authorList>
            <consortium name="DOE Joint Genome Institute"/>
            <consortium name="Mycorrhizal Genomics Consortium"/>
            <person name="Kohler A."/>
            <person name="Kuo A."/>
            <person name="Nagy L.G."/>
            <person name="Floudas D."/>
            <person name="Copeland A."/>
            <person name="Barry K.W."/>
            <person name="Cichocki N."/>
            <person name="Veneault-Fourrey C."/>
            <person name="LaButti K."/>
            <person name="Lindquist E.A."/>
            <person name="Lipzen A."/>
            <person name="Lundell T."/>
            <person name="Morin E."/>
            <person name="Murat C."/>
            <person name="Riley R."/>
            <person name="Ohm R."/>
            <person name="Sun H."/>
            <person name="Tunlid A."/>
            <person name="Henrissat B."/>
            <person name="Grigoriev I.V."/>
            <person name="Hibbett D.S."/>
            <person name="Martin F."/>
        </authorList>
    </citation>
    <scope>NUCLEOTIDE SEQUENCE [LARGE SCALE GENOMIC DNA]</scope>
    <source>
        <strain evidence="2">441</strain>
    </source>
</reference>